<dbReference type="PANTHER" id="PTHR42643">
    <property type="entry name" value="IONOTROPIC RECEPTOR 20A-RELATED"/>
    <property type="match status" value="1"/>
</dbReference>
<keyword evidence="8" id="KW-0325">Glycoprotein</keyword>
<gene>
    <name evidence="11" type="ORF">L9F63_016340</name>
</gene>
<reference evidence="11" key="1">
    <citation type="journal article" date="2023" name="IScience">
        <title>Live-bearing cockroach genome reveals convergent evolutionary mechanisms linked to viviparity in insects and beyond.</title>
        <authorList>
            <person name="Fouks B."/>
            <person name="Harrison M.C."/>
            <person name="Mikhailova A.A."/>
            <person name="Marchal E."/>
            <person name="English S."/>
            <person name="Carruthers M."/>
            <person name="Jennings E.C."/>
            <person name="Chiamaka E.L."/>
            <person name="Frigard R.A."/>
            <person name="Pippel M."/>
            <person name="Attardo G.M."/>
            <person name="Benoit J.B."/>
            <person name="Bornberg-Bauer E."/>
            <person name="Tobe S.S."/>
        </authorList>
    </citation>
    <scope>NUCLEOTIDE SEQUENCE</scope>
    <source>
        <strain evidence="11">Stay&amp;Tobe</strain>
    </source>
</reference>
<keyword evidence="6 9" id="KW-0472">Membrane</keyword>
<evidence type="ECO:0000256" key="3">
    <source>
        <dbReference type="ARBA" id="ARBA00022475"/>
    </source>
</evidence>
<keyword evidence="3" id="KW-1003">Cell membrane</keyword>
<protein>
    <recommendedName>
        <fullName evidence="10">Ionotropic glutamate receptor C-terminal domain-containing protein</fullName>
    </recommendedName>
</protein>
<comment type="similarity">
    <text evidence="2">Belongs to the glutamate-gated ion channel (TC 1.A.10.1) family.</text>
</comment>
<dbReference type="Proteomes" id="UP001233999">
    <property type="component" value="Unassembled WGS sequence"/>
</dbReference>
<evidence type="ECO:0000256" key="6">
    <source>
        <dbReference type="ARBA" id="ARBA00023136"/>
    </source>
</evidence>
<evidence type="ECO:0000256" key="5">
    <source>
        <dbReference type="ARBA" id="ARBA00022989"/>
    </source>
</evidence>
<dbReference type="EMBL" id="JASPKZ010004201">
    <property type="protein sequence ID" value="KAJ9590629.1"/>
    <property type="molecule type" value="Genomic_DNA"/>
</dbReference>
<dbReference type="AlphaFoldDB" id="A0AAD8A172"/>
<evidence type="ECO:0000313" key="11">
    <source>
        <dbReference type="EMBL" id="KAJ9590629.1"/>
    </source>
</evidence>
<feature type="transmembrane region" description="Helical" evidence="9">
    <location>
        <begin position="326"/>
        <end position="349"/>
    </location>
</feature>
<feature type="domain" description="Ionotropic glutamate receptor C-terminal" evidence="10">
    <location>
        <begin position="329"/>
        <end position="609"/>
    </location>
</feature>
<accession>A0AAD8A172</accession>
<dbReference type="Gene3D" id="1.10.287.70">
    <property type="match status" value="1"/>
</dbReference>
<evidence type="ECO:0000313" key="12">
    <source>
        <dbReference type="Proteomes" id="UP001233999"/>
    </source>
</evidence>
<dbReference type="Pfam" id="PF00060">
    <property type="entry name" value="Lig_chan"/>
    <property type="match status" value="1"/>
</dbReference>
<comment type="caution">
    <text evidence="11">The sequence shown here is derived from an EMBL/GenBank/DDBJ whole genome shotgun (WGS) entry which is preliminary data.</text>
</comment>
<evidence type="ECO:0000256" key="9">
    <source>
        <dbReference type="SAM" id="Phobius"/>
    </source>
</evidence>
<evidence type="ECO:0000256" key="8">
    <source>
        <dbReference type="ARBA" id="ARBA00023180"/>
    </source>
</evidence>
<keyword evidence="7" id="KW-0675">Receptor</keyword>
<dbReference type="PANTHER" id="PTHR42643:SF30">
    <property type="entry name" value="IONOTROPIC RECEPTOR 40A-RELATED"/>
    <property type="match status" value="1"/>
</dbReference>
<dbReference type="GO" id="GO:0050906">
    <property type="term" value="P:detection of stimulus involved in sensory perception"/>
    <property type="evidence" value="ECO:0007669"/>
    <property type="project" value="UniProtKB-ARBA"/>
</dbReference>
<feature type="transmembrane region" description="Helical" evidence="9">
    <location>
        <begin position="361"/>
        <end position="381"/>
    </location>
</feature>
<evidence type="ECO:0000256" key="7">
    <source>
        <dbReference type="ARBA" id="ARBA00023170"/>
    </source>
</evidence>
<keyword evidence="5 9" id="KW-1133">Transmembrane helix</keyword>
<keyword evidence="4 9" id="KW-0812">Transmembrane</keyword>
<feature type="transmembrane region" description="Helical" evidence="9">
    <location>
        <begin position="393"/>
        <end position="417"/>
    </location>
</feature>
<evidence type="ECO:0000259" key="10">
    <source>
        <dbReference type="Pfam" id="PF00060"/>
    </source>
</evidence>
<dbReference type="InterPro" id="IPR001320">
    <property type="entry name" value="Iontro_rcpt_C"/>
</dbReference>
<proteinExistence type="inferred from homology"/>
<sequence length="628" mass="72968">MNKKQRHLVRSVIEVVIKHFKPEEPIVITLPDPDYKKPPTGRLLFPSETHGSSLIVARSIIKSLIDMFRPVYVMKTHPSNIVPSIIKKLSGPKMFQQYLITFMPFGDNIANFAKWLGYTYESLQITVQTYALTESENPYVRLVFYMFNYLLVCNTIFIIPSSQNIYSNTSYDQVLKVYSWRPFNVSGQCGKLVQPNLINEWIFDGNGGFVKDIEFFSTIIPKSMFRNCPIDIIQTSKFIRIGKNYESPPVENYLLSETLSIIFDYMRVYPVYQDKISSMIVGTIPFNNFEDFTTLYVATYPYLITHIQWHVPCPERRLDHGNFIKVFSVSLWLLVFLMALVVVVFVWRFNKTWAFFNITTHYENLSFCFLNVLAILSGISAENIPPSIKLRSIFASWICFCLMIGTVFQAFFTSYLVEPGFSKQISSIDELNNTKNELIAPLFQLYIWSHRMKSMEYIYLMKGHRSCFNTAECMRDFFSDKSSSLLLSSVNINLISNYLSNRIKFCYLEDKSMTVYYSIHVLKRSVYFKFINDAIGRIVESGIMYKLENDLHVLIKNNPQNFPKYLNLTKVLQETLENSTDSVPHSSDGYYSFNVTHMKIAFYLLGMGLLVSIVTLIVENIYYLANFK</sequence>
<name>A0AAD8A172_DIPPU</name>
<organism evidence="11 12">
    <name type="scientific">Diploptera punctata</name>
    <name type="common">Pacific beetle cockroach</name>
    <dbReference type="NCBI Taxonomy" id="6984"/>
    <lineage>
        <taxon>Eukaryota</taxon>
        <taxon>Metazoa</taxon>
        <taxon>Ecdysozoa</taxon>
        <taxon>Arthropoda</taxon>
        <taxon>Hexapoda</taxon>
        <taxon>Insecta</taxon>
        <taxon>Pterygota</taxon>
        <taxon>Neoptera</taxon>
        <taxon>Polyneoptera</taxon>
        <taxon>Dictyoptera</taxon>
        <taxon>Blattodea</taxon>
        <taxon>Blaberoidea</taxon>
        <taxon>Blaberidae</taxon>
        <taxon>Diplopterinae</taxon>
        <taxon>Diploptera</taxon>
    </lineage>
</organism>
<evidence type="ECO:0000256" key="4">
    <source>
        <dbReference type="ARBA" id="ARBA00022692"/>
    </source>
</evidence>
<feature type="transmembrane region" description="Helical" evidence="9">
    <location>
        <begin position="600"/>
        <end position="625"/>
    </location>
</feature>
<reference evidence="11" key="2">
    <citation type="submission" date="2023-05" db="EMBL/GenBank/DDBJ databases">
        <authorList>
            <person name="Fouks B."/>
        </authorList>
    </citation>
    <scope>NUCLEOTIDE SEQUENCE</scope>
    <source>
        <strain evidence="11">Stay&amp;Tobe</strain>
        <tissue evidence="11">Testes</tissue>
    </source>
</reference>
<dbReference type="GO" id="GO:0005886">
    <property type="term" value="C:plasma membrane"/>
    <property type="evidence" value="ECO:0007669"/>
    <property type="project" value="UniProtKB-SubCell"/>
</dbReference>
<dbReference type="GO" id="GO:0015276">
    <property type="term" value="F:ligand-gated monoatomic ion channel activity"/>
    <property type="evidence" value="ECO:0007669"/>
    <property type="project" value="InterPro"/>
</dbReference>
<keyword evidence="12" id="KW-1185">Reference proteome</keyword>
<evidence type="ECO:0000256" key="1">
    <source>
        <dbReference type="ARBA" id="ARBA00004651"/>
    </source>
</evidence>
<evidence type="ECO:0000256" key="2">
    <source>
        <dbReference type="ARBA" id="ARBA00008685"/>
    </source>
</evidence>
<comment type="subcellular location">
    <subcellularLocation>
        <location evidence="1">Cell membrane</location>
        <topology evidence="1">Multi-pass membrane protein</topology>
    </subcellularLocation>
</comment>
<dbReference type="InterPro" id="IPR052192">
    <property type="entry name" value="Insect_Ionotropic_Sensory_Rcpt"/>
</dbReference>